<feature type="region of interest" description="Disordered" evidence="2">
    <location>
        <begin position="531"/>
        <end position="582"/>
    </location>
</feature>
<feature type="compositionally biased region" description="Pro residues" evidence="2">
    <location>
        <begin position="1258"/>
        <end position="1274"/>
    </location>
</feature>
<feature type="region of interest" description="Disordered" evidence="2">
    <location>
        <begin position="162"/>
        <end position="219"/>
    </location>
</feature>
<feature type="compositionally biased region" description="Basic and acidic residues" evidence="2">
    <location>
        <begin position="37"/>
        <end position="65"/>
    </location>
</feature>
<dbReference type="EMBL" id="JAVHNS010000015">
    <property type="protein sequence ID" value="KAK6334471.1"/>
    <property type="molecule type" value="Genomic_DNA"/>
</dbReference>
<feature type="compositionally biased region" description="Basic and acidic residues" evidence="2">
    <location>
        <begin position="328"/>
        <end position="353"/>
    </location>
</feature>
<keyword evidence="5" id="KW-1185">Reference proteome</keyword>
<sequence length="2232" mass="239700">MGRGTRKTPKKTKNLSKSPQRNIQAEGDGSSGGESSGRGEVENLALRERDGRLDRSSFIESREDITPQVGSSGEGRDWGTMTAQQHETEYSDGEDYEPANVSGDTWSINEFIRNTAQDIRGFVEGSIREVKQYLPSPDDSRDLEGYDVEEVEGLSYVKERNGRERIVKEGPGDLQVKSGKKSRKSKMAQQQQKSGLRMAGGSGTGGKSGDGSVRGDSRKLIWGAGGSSLIEASGSTVPDDGSFAGSIPARQNVGGSFARGDRVSFRPGSSSGAGRAIPVPKLELPFVAPDDTSIGAKRPGSMSGTDDRKSSGGGSSGPPTGKKMGYVEWRRKLDSMRITDDGKSTASAKETKRSAVVNPKNTDPGPRVPDGGGLKVPAGSAKASGGSTSKSKPPPSTGGSKAPPGVGETFVDGVDGPQYGIIRRRVWDYSKMSVGKRKKGQRRRLPSPGRNVMRPHTPDARGRPTRMHTARPARPWQRGIAIIGENLPRFMTLEILRRPPGLNPAPPPPPRPATPAIFLTAPDGAATFELSNPREPGYLVPPETRGGNLVRVRRPKPPPGGPPMIPPAGGGGGGGPPGGDGDLEPVFTTDACPENSGAMIIAVLLGVIFIAAFMFGGRKKEEKFRAAKESRLSKLLKSNPATKFLTGLPASFTNSGSAIGAKLGNIGRFLTTVHDAVPMSERVGHKAPRTIGSSLQIEGDSSQTSDVSSSPAYVNHRAEVLKQLGLPKSGTWKDVNKQISGGKLLKTSSRGKTFVGEETCNMSKNGKSGATILPSSKDKSTASDRATSATTKYIDRFEGESLQKAMVRTKPDKWSRKDWQMFTRIPTDISWCPATDIRECLPPGKNNEFTIMNTLAEVEHTLDYFRSVIKKQKEFFDKQKGKQTTVTSESQSIVMPTTSGSILPSLAASLPASIPGTSLAFDWLSDLFWGVLETIRKVPLKFGTFLDHQLKGVAWWDRIVLQSESLLNHLHQLYIDLRFNILHNILPEQGRIDELTVLAMSLATQVLNYWFPPLESYFGSKFSGSHASIQALTILRAVIWYQLSTAQLLVALMWPGTVMLRMVHLILKFSSSSYRKSYDIHRRLQNTSLGTDARILYAMREWAYRIFAWTDLMALEPTGIPPLGNEPAGISFWGILGGGSGPPTGFLMWIGRRIRDIVKGTLLWWTSIPRFILDAWYIVVSRDFGRLSLWCGAMRVWQDFIKPPVMVVVWAVWIAKATPVAVAFCFVKIMVYIWNSILWLFRRPATSQGGATSAGSGPPGPPGPGPGPLGPPGLPKTTQASGPPPELPRTPAPPKTPPNKEGYPKLSPGNTGFMTPGGTRNPVPYTIDKKLLQSERKLEKTLIVKLKYEEFLRRLRVNATEARSSIDVLEKELLSPFITVERTTEAEEEIQRLQNMRDDLKVFIARTAKRLNEAKATYNRTTDNYNLDQKIFNEAVTRLKMYRKANFRGDSEFRDLGPADASLVIERNMIAMGLPTGKPSISTVAVAARETAVISPTFVNPDFDQISGVGETVAYDIDETSKVNIAPETVTTPTITEEKINDSSIYDQPSPSIAQDKRAWLRNVLGRGPSPAKANLPSKLDNTDQVDLTKTITEAKISVSQPEAGIIEELNEPATPVNIVKDPVTPVHAVKDPVTPVPIVKTQHPGGVGQEPVASTAPGHTVSVDREGKKLTVPATVQQGKAKAPVVTTGSLHPVQDAIKSQTSGASSAGLSVALGQSGVPNSKPDINKSTTADTGAPSVTTLKKLPVVPKDSVENVPPKFTAAGTQSSAIDVAGGNKPLAVTGQPVPPGSISPSQDTKVNRPVSQVIPTPGTQPLGITEGRPKASVRGPTPRTASPHHHSGFVPSAAPQAPKDFKPSPGKDERPQQPPKGPIETTLGASAVKHDAVTRVRGTATGVSGAATDMPAATASTLDATIKPGVGTGKPGTATGAAAGTQGAPTVHPPASTPQPPPSSSKIIKSPTSGALVTPVPTIEGLGTTPKPGAPAKGFSGRLPAWPPTAQPQQSYVPAGSASKDTKPSTALPSTSQASLLPSQLSPPSQVLTSPTPAKPAPRTPTTPTLTGPSAAGTPQTPQPSNTPKIVIPDSPEKTHKMAPPPGIPSYSQPSASKKNVEQLPVPTGSKRYIRPPTKEDLLPSEADTPMRKNVFKNDLVKEYYKRENERLDREEAEERERREAEEIEKNRREVMARMGETEEDIRDREELAAAFYGARNARLKQEQEEKRMREQGDGVPK</sequence>
<keyword evidence="3" id="KW-0812">Transmembrane</keyword>
<feature type="compositionally biased region" description="Polar residues" evidence="2">
    <location>
        <begin position="1792"/>
        <end position="1813"/>
    </location>
</feature>
<comment type="caution">
    <text evidence="4">The sequence shown here is derived from an EMBL/GenBank/DDBJ whole genome shotgun (WGS) entry which is preliminary data.</text>
</comment>
<feature type="compositionally biased region" description="Low complexity" evidence="2">
    <location>
        <begin position="1925"/>
        <end position="1940"/>
    </location>
</feature>
<feature type="compositionally biased region" description="Basic residues" evidence="2">
    <location>
        <begin position="434"/>
        <end position="445"/>
    </location>
</feature>
<feature type="compositionally biased region" description="Basic residues" evidence="2">
    <location>
        <begin position="1"/>
        <end position="14"/>
    </location>
</feature>
<feature type="compositionally biased region" description="Pro residues" evidence="2">
    <location>
        <begin position="1282"/>
        <end position="1297"/>
    </location>
</feature>
<feature type="compositionally biased region" description="Gly residues" evidence="2">
    <location>
        <begin position="568"/>
        <end position="580"/>
    </location>
</feature>
<keyword evidence="3" id="KW-0472">Membrane</keyword>
<feature type="compositionally biased region" description="Basic and acidic residues" evidence="2">
    <location>
        <begin position="1853"/>
        <end position="1865"/>
    </location>
</feature>
<feature type="compositionally biased region" description="Low complexity" evidence="2">
    <location>
        <begin position="2018"/>
        <end position="2046"/>
    </location>
</feature>
<feature type="compositionally biased region" description="Low complexity" evidence="2">
    <location>
        <begin position="2056"/>
        <end position="2069"/>
    </location>
</feature>
<feature type="compositionally biased region" description="Pro residues" evidence="2">
    <location>
        <begin position="557"/>
        <end position="566"/>
    </location>
</feature>
<name>A0AAV9U3R3_9PEZI</name>
<feature type="compositionally biased region" description="Basic and acidic residues" evidence="2">
    <location>
        <begin position="162"/>
        <end position="171"/>
    </location>
</feature>
<feature type="compositionally biased region" description="Low complexity" evidence="2">
    <location>
        <begin position="377"/>
        <end position="405"/>
    </location>
</feature>
<feature type="region of interest" description="Disordered" evidence="2">
    <location>
        <begin position="1713"/>
        <end position="1739"/>
    </location>
</feature>
<feature type="transmembrane region" description="Helical" evidence="3">
    <location>
        <begin position="1207"/>
        <end position="1234"/>
    </location>
</feature>
<feature type="region of interest" description="Disordered" evidence="2">
    <location>
        <begin position="765"/>
        <end position="788"/>
    </location>
</feature>
<dbReference type="Proteomes" id="UP001373714">
    <property type="component" value="Unassembled WGS sequence"/>
</dbReference>
<evidence type="ECO:0000256" key="3">
    <source>
        <dbReference type="SAM" id="Phobius"/>
    </source>
</evidence>
<gene>
    <name evidence="4" type="ORF">TWF730_003685</name>
</gene>
<feature type="transmembrane region" description="Helical" evidence="3">
    <location>
        <begin position="1048"/>
        <end position="1067"/>
    </location>
</feature>
<protein>
    <submittedName>
        <fullName evidence="4">Uncharacterized protein</fullName>
    </submittedName>
</protein>
<organism evidence="4 5">
    <name type="scientific">Orbilia blumenaviensis</name>
    <dbReference type="NCBI Taxonomy" id="1796055"/>
    <lineage>
        <taxon>Eukaryota</taxon>
        <taxon>Fungi</taxon>
        <taxon>Dikarya</taxon>
        <taxon>Ascomycota</taxon>
        <taxon>Pezizomycotina</taxon>
        <taxon>Orbiliomycetes</taxon>
        <taxon>Orbiliales</taxon>
        <taxon>Orbiliaceae</taxon>
        <taxon>Orbilia</taxon>
    </lineage>
</organism>
<evidence type="ECO:0000256" key="1">
    <source>
        <dbReference type="SAM" id="Coils"/>
    </source>
</evidence>
<evidence type="ECO:0000313" key="5">
    <source>
        <dbReference type="Proteomes" id="UP001373714"/>
    </source>
</evidence>
<proteinExistence type="predicted"/>
<evidence type="ECO:0000313" key="4">
    <source>
        <dbReference type="EMBL" id="KAK6334471.1"/>
    </source>
</evidence>
<feature type="compositionally biased region" description="Gly residues" evidence="2">
    <location>
        <begin position="198"/>
        <end position="209"/>
    </location>
</feature>
<feature type="region of interest" description="Disordered" evidence="2">
    <location>
        <begin position="1249"/>
        <end position="1322"/>
    </location>
</feature>
<feature type="compositionally biased region" description="Polar residues" evidence="2">
    <location>
        <begin position="1728"/>
        <end position="1739"/>
    </location>
</feature>
<feature type="region of interest" description="Disordered" evidence="2">
    <location>
        <begin position="1644"/>
        <end position="1689"/>
    </location>
</feature>
<keyword evidence="3" id="KW-1133">Transmembrane helix</keyword>
<accession>A0AAV9U3R3</accession>
<feature type="region of interest" description="Disordered" evidence="2">
    <location>
        <begin position="432"/>
        <end position="471"/>
    </location>
</feature>
<keyword evidence="1" id="KW-0175">Coiled coil</keyword>
<feature type="transmembrane region" description="Helical" evidence="3">
    <location>
        <begin position="1130"/>
        <end position="1150"/>
    </location>
</feature>
<evidence type="ECO:0000256" key="2">
    <source>
        <dbReference type="SAM" id="MobiDB-lite"/>
    </source>
</evidence>
<feature type="region of interest" description="Disordered" evidence="2">
    <location>
        <begin position="1768"/>
        <end position="1887"/>
    </location>
</feature>
<feature type="region of interest" description="Disordered" evidence="2">
    <location>
        <begin position="232"/>
        <end position="415"/>
    </location>
</feature>
<feature type="transmembrane region" description="Helical" evidence="3">
    <location>
        <begin position="597"/>
        <end position="615"/>
    </location>
</feature>
<feature type="compositionally biased region" description="Pro residues" evidence="2">
    <location>
        <begin position="1941"/>
        <end position="1953"/>
    </location>
</feature>
<feature type="region of interest" description="Disordered" evidence="2">
    <location>
        <begin position="1"/>
        <end position="102"/>
    </location>
</feature>
<feature type="compositionally biased region" description="Low complexity" evidence="2">
    <location>
        <begin position="1954"/>
        <end position="1963"/>
    </location>
</feature>
<feature type="region of interest" description="Disordered" evidence="2">
    <location>
        <begin position="1915"/>
        <end position="2141"/>
    </location>
</feature>
<feature type="coiled-coil region" evidence="1">
    <location>
        <begin position="2148"/>
        <end position="2195"/>
    </location>
</feature>
<reference evidence="4 5" key="1">
    <citation type="submission" date="2019-10" db="EMBL/GenBank/DDBJ databases">
        <authorList>
            <person name="Palmer J.M."/>
        </authorList>
    </citation>
    <scope>NUCLEOTIDE SEQUENCE [LARGE SCALE GENOMIC DNA]</scope>
    <source>
        <strain evidence="4 5">TWF730</strain>
    </source>
</reference>